<dbReference type="EMBL" id="MTYJ01000342">
    <property type="protein sequence ID" value="OWA53732.1"/>
    <property type="molecule type" value="Genomic_DNA"/>
</dbReference>
<name>A0A9X6NGV3_HYPEX</name>
<keyword evidence="2" id="KW-1185">Reference proteome</keyword>
<sequence length="91" mass="9867">MQTKRQDISAAVSMNFLESSASPLGFFGDLAAFLAAELPPRRVYPSLVSSCRPSSSSSSLSVAEYFDRLWCASVVVGSSTESEESWRVSNH</sequence>
<proteinExistence type="predicted"/>
<accession>A0A9X6NGV3</accession>
<evidence type="ECO:0000313" key="1">
    <source>
        <dbReference type="EMBL" id="OWA53732.1"/>
    </source>
</evidence>
<organism evidence="1 2">
    <name type="scientific">Hypsibius exemplaris</name>
    <name type="common">Freshwater tardigrade</name>
    <dbReference type="NCBI Taxonomy" id="2072580"/>
    <lineage>
        <taxon>Eukaryota</taxon>
        <taxon>Metazoa</taxon>
        <taxon>Ecdysozoa</taxon>
        <taxon>Tardigrada</taxon>
        <taxon>Eutardigrada</taxon>
        <taxon>Parachela</taxon>
        <taxon>Hypsibioidea</taxon>
        <taxon>Hypsibiidae</taxon>
        <taxon>Hypsibius</taxon>
    </lineage>
</organism>
<dbReference type="AlphaFoldDB" id="A0A9X6NGV3"/>
<protein>
    <submittedName>
        <fullName evidence="1">Uncharacterized protein</fullName>
    </submittedName>
</protein>
<evidence type="ECO:0000313" key="2">
    <source>
        <dbReference type="Proteomes" id="UP000192578"/>
    </source>
</evidence>
<comment type="caution">
    <text evidence="1">The sequence shown here is derived from an EMBL/GenBank/DDBJ whole genome shotgun (WGS) entry which is preliminary data.</text>
</comment>
<dbReference type="Proteomes" id="UP000192578">
    <property type="component" value="Unassembled WGS sequence"/>
</dbReference>
<gene>
    <name evidence="1" type="ORF">BV898_18154</name>
</gene>
<reference evidence="2" key="1">
    <citation type="submission" date="2017-01" db="EMBL/GenBank/DDBJ databases">
        <title>Comparative genomics of anhydrobiosis in the tardigrade Hypsibius dujardini.</title>
        <authorList>
            <person name="Yoshida Y."/>
            <person name="Koutsovoulos G."/>
            <person name="Laetsch D."/>
            <person name="Stevens L."/>
            <person name="Kumar S."/>
            <person name="Horikawa D."/>
            <person name="Ishino K."/>
            <person name="Komine S."/>
            <person name="Tomita M."/>
            <person name="Blaxter M."/>
            <person name="Arakawa K."/>
        </authorList>
    </citation>
    <scope>NUCLEOTIDE SEQUENCE [LARGE SCALE GENOMIC DNA]</scope>
    <source>
        <strain evidence="2">Z151</strain>
    </source>
</reference>